<feature type="region of interest" description="Disordered" evidence="8">
    <location>
        <begin position="239"/>
        <end position="267"/>
    </location>
</feature>
<comment type="caution">
    <text evidence="10">The sequence shown here is derived from an EMBL/GenBank/DDBJ whole genome shotgun (WGS) entry which is preliminary data.</text>
</comment>
<dbReference type="EMBL" id="JAEPRD010000008">
    <property type="protein sequence ID" value="KAG2211643.1"/>
    <property type="molecule type" value="Genomic_DNA"/>
</dbReference>
<evidence type="ECO:0000256" key="4">
    <source>
        <dbReference type="ARBA" id="ARBA00022722"/>
    </source>
</evidence>
<accession>A0A8H7VCN1</accession>
<keyword evidence="7" id="KW-0539">Nucleus</keyword>
<keyword evidence="5" id="KW-0479">Metal-binding</keyword>
<dbReference type="GO" id="GO:0016787">
    <property type="term" value="F:hydrolase activity"/>
    <property type="evidence" value="ECO:0007669"/>
    <property type="project" value="UniProtKB-KW"/>
</dbReference>
<evidence type="ECO:0000256" key="1">
    <source>
        <dbReference type="ARBA" id="ARBA00001968"/>
    </source>
</evidence>
<keyword evidence="6" id="KW-0378">Hydrolase</keyword>
<comment type="similarity">
    <text evidence="3">Belongs to the HARBI1 family.</text>
</comment>
<evidence type="ECO:0000256" key="3">
    <source>
        <dbReference type="ARBA" id="ARBA00006958"/>
    </source>
</evidence>
<comment type="cofactor">
    <cofactor evidence="1">
        <name>a divalent metal cation</name>
        <dbReference type="ChEBI" id="CHEBI:60240"/>
    </cofactor>
</comment>
<dbReference type="Proteomes" id="UP000603453">
    <property type="component" value="Unassembled WGS sequence"/>
</dbReference>
<reference evidence="10" key="1">
    <citation type="submission" date="2020-12" db="EMBL/GenBank/DDBJ databases">
        <title>Metabolic potential, ecology and presence of endohyphal bacteria is reflected in genomic diversity of Mucoromycotina.</title>
        <authorList>
            <person name="Muszewska A."/>
            <person name="Okrasinska A."/>
            <person name="Steczkiewicz K."/>
            <person name="Drgas O."/>
            <person name="Orlowska M."/>
            <person name="Perlinska-Lenart U."/>
            <person name="Aleksandrzak-Piekarczyk T."/>
            <person name="Szatraj K."/>
            <person name="Zielenkiewicz U."/>
            <person name="Pilsyk S."/>
            <person name="Malc E."/>
            <person name="Mieczkowski P."/>
            <person name="Kruszewska J.S."/>
            <person name="Biernat P."/>
            <person name="Pawlowska J."/>
        </authorList>
    </citation>
    <scope>NUCLEOTIDE SEQUENCE</scope>
    <source>
        <strain evidence="10">WA0000017839</strain>
    </source>
</reference>
<protein>
    <recommendedName>
        <fullName evidence="9">DDE Tnp4 domain-containing protein</fullName>
    </recommendedName>
</protein>
<evidence type="ECO:0000313" key="11">
    <source>
        <dbReference type="Proteomes" id="UP000603453"/>
    </source>
</evidence>
<evidence type="ECO:0000259" key="9">
    <source>
        <dbReference type="Pfam" id="PF13359"/>
    </source>
</evidence>
<dbReference type="InterPro" id="IPR045249">
    <property type="entry name" value="HARBI1-like"/>
</dbReference>
<sequence length="267" mass="29709">MLLGVSSDPVRSNATVIGFGSNTGDRLNGVIGAVDVKHLIIHQPSPPTEGAMFRDRKNNYSVKLTAVCDSALRFTYIKVGRAHDAAAFKSSDIASEILRHPGNHFPDNTLMIGDSAYPLGPNLITPFPESQCVLDSCKRTFNCVHSSTKMAIERAFDVLVARWRFTSKYIYMLDQLKINEVITGCCIFHNMCIDLGDTGYTDTVHVQDRSAAVPEDEEAPDVGGSSRRVTIFEELMRRRSRRGTARGGSRATTTRDRRITRTRIRNR</sequence>
<comment type="subcellular location">
    <subcellularLocation>
        <location evidence="2">Nucleus</location>
    </subcellularLocation>
</comment>
<dbReference type="GO" id="GO:0046872">
    <property type="term" value="F:metal ion binding"/>
    <property type="evidence" value="ECO:0007669"/>
    <property type="project" value="UniProtKB-KW"/>
</dbReference>
<keyword evidence="4" id="KW-0540">Nuclease</keyword>
<dbReference type="PANTHER" id="PTHR22930:SF85">
    <property type="entry name" value="GH03217P-RELATED"/>
    <property type="match status" value="1"/>
</dbReference>
<keyword evidence="11" id="KW-1185">Reference proteome</keyword>
<organism evidence="10 11">
    <name type="scientific">Mucor saturninus</name>
    <dbReference type="NCBI Taxonomy" id="64648"/>
    <lineage>
        <taxon>Eukaryota</taxon>
        <taxon>Fungi</taxon>
        <taxon>Fungi incertae sedis</taxon>
        <taxon>Mucoromycota</taxon>
        <taxon>Mucoromycotina</taxon>
        <taxon>Mucoromycetes</taxon>
        <taxon>Mucorales</taxon>
        <taxon>Mucorineae</taxon>
        <taxon>Mucoraceae</taxon>
        <taxon>Mucor</taxon>
    </lineage>
</organism>
<dbReference type="Pfam" id="PF13359">
    <property type="entry name" value="DDE_Tnp_4"/>
    <property type="match status" value="1"/>
</dbReference>
<evidence type="ECO:0000256" key="6">
    <source>
        <dbReference type="ARBA" id="ARBA00022801"/>
    </source>
</evidence>
<evidence type="ECO:0000256" key="5">
    <source>
        <dbReference type="ARBA" id="ARBA00022723"/>
    </source>
</evidence>
<gene>
    <name evidence="10" type="ORF">INT47_008740</name>
</gene>
<dbReference type="PANTHER" id="PTHR22930">
    <property type="match status" value="1"/>
</dbReference>
<dbReference type="AlphaFoldDB" id="A0A8H7VCN1"/>
<name>A0A8H7VCN1_9FUNG</name>
<dbReference type="GO" id="GO:0004518">
    <property type="term" value="F:nuclease activity"/>
    <property type="evidence" value="ECO:0007669"/>
    <property type="project" value="UniProtKB-KW"/>
</dbReference>
<evidence type="ECO:0000256" key="2">
    <source>
        <dbReference type="ARBA" id="ARBA00004123"/>
    </source>
</evidence>
<proteinExistence type="inferred from homology"/>
<feature type="domain" description="DDE Tnp4" evidence="9">
    <location>
        <begin position="35"/>
        <end position="190"/>
    </location>
</feature>
<evidence type="ECO:0000313" key="10">
    <source>
        <dbReference type="EMBL" id="KAG2211643.1"/>
    </source>
</evidence>
<dbReference type="OrthoDB" id="2445244at2759"/>
<dbReference type="InterPro" id="IPR027806">
    <property type="entry name" value="HARBI1_dom"/>
</dbReference>
<evidence type="ECO:0000256" key="7">
    <source>
        <dbReference type="ARBA" id="ARBA00023242"/>
    </source>
</evidence>
<evidence type="ECO:0000256" key="8">
    <source>
        <dbReference type="SAM" id="MobiDB-lite"/>
    </source>
</evidence>
<dbReference type="GO" id="GO:0005634">
    <property type="term" value="C:nucleus"/>
    <property type="evidence" value="ECO:0007669"/>
    <property type="project" value="UniProtKB-SubCell"/>
</dbReference>